<reference evidence="8" key="2">
    <citation type="submission" date="2025-09" db="UniProtKB">
        <authorList>
            <consortium name="Ensembl"/>
        </authorList>
    </citation>
    <scope>IDENTIFICATION</scope>
</reference>
<dbReference type="Pfam" id="PF16159">
    <property type="entry name" value="FOXP-CC"/>
    <property type="match status" value="1"/>
</dbReference>
<dbReference type="PANTHER" id="PTHR45796">
    <property type="entry name" value="FORKHEAD BOX P, ISOFORM C"/>
    <property type="match status" value="1"/>
</dbReference>
<name>S4RCF5_PETMA</name>
<evidence type="ECO:0000256" key="1">
    <source>
        <dbReference type="ARBA" id="ARBA00004123"/>
    </source>
</evidence>
<dbReference type="GO" id="GO:0001227">
    <property type="term" value="F:DNA-binding transcription repressor activity, RNA polymerase II-specific"/>
    <property type="evidence" value="ECO:0007669"/>
    <property type="project" value="TreeGrafter"/>
</dbReference>
<evidence type="ECO:0000256" key="5">
    <source>
        <dbReference type="SAM" id="Coils"/>
    </source>
</evidence>
<dbReference type="Gene3D" id="1.20.5.340">
    <property type="match status" value="1"/>
</dbReference>
<reference evidence="8" key="1">
    <citation type="submission" date="2025-08" db="UniProtKB">
        <authorList>
            <consortium name="Ensembl"/>
        </authorList>
    </citation>
    <scope>IDENTIFICATION</scope>
</reference>
<sequence length="194" mass="20782">GLIPAELQQLWKEAAMASHSSEEPPPHLPAAKNGGLDLSLGGSIGSVTSSGSSMSSSTVSKTSPSLPFPSLTNGQAGPMSHSQRRESNTQDDLGSGSGGSISSSHALFGHGVCKWPGCEAVCEEYGQFLKHLNNEHALDDRSTAQCRVQMQVVQQLEIQLEKERERLQAMMAHLHMRPSEPRTPLAAYCCLSSW</sequence>
<dbReference type="HOGENOM" id="CLU_1431171_0_0_1"/>
<keyword evidence="2" id="KW-0805">Transcription regulation</keyword>
<dbReference type="Ensembl" id="ENSPMAT00000002901.1">
    <property type="protein sequence ID" value="ENSPMAP00000002887.1"/>
    <property type="gene ID" value="ENSPMAG00000002652.1"/>
</dbReference>
<dbReference type="AlphaFoldDB" id="S4RCF5"/>
<dbReference type="PANTHER" id="PTHR45796:SF4">
    <property type="entry name" value="FORKHEAD BOX P, ISOFORM C"/>
    <property type="match status" value="1"/>
</dbReference>
<dbReference type="FunFam" id="1.20.5.340:FF:000005">
    <property type="entry name" value="Forkhead box P1, isoform CRA_f"/>
    <property type="match status" value="1"/>
</dbReference>
<dbReference type="GeneTree" id="ENSGT00940000155480"/>
<keyword evidence="4" id="KW-0539">Nucleus</keyword>
<dbReference type="InterPro" id="IPR050998">
    <property type="entry name" value="FOXP"/>
</dbReference>
<evidence type="ECO:0000256" key="2">
    <source>
        <dbReference type="ARBA" id="ARBA00023015"/>
    </source>
</evidence>
<dbReference type="InterPro" id="IPR032354">
    <property type="entry name" value="FOXP-CC"/>
</dbReference>
<feature type="coiled-coil region" evidence="5">
    <location>
        <begin position="146"/>
        <end position="173"/>
    </location>
</feature>
<proteinExistence type="predicted"/>
<evidence type="ECO:0000256" key="6">
    <source>
        <dbReference type="SAM" id="MobiDB-lite"/>
    </source>
</evidence>
<evidence type="ECO:0000259" key="7">
    <source>
        <dbReference type="Pfam" id="PF16159"/>
    </source>
</evidence>
<dbReference type="GO" id="GO:0000978">
    <property type="term" value="F:RNA polymerase II cis-regulatory region sequence-specific DNA binding"/>
    <property type="evidence" value="ECO:0007669"/>
    <property type="project" value="TreeGrafter"/>
</dbReference>
<feature type="compositionally biased region" description="Low complexity" evidence="6">
    <location>
        <begin position="29"/>
        <end position="65"/>
    </location>
</feature>
<organism evidence="8">
    <name type="scientific">Petromyzon marinus</name>
    <name type="common">Sea lamprey</name>
    <dbReference type="NCBI Taxonomy" id="7757"/>
    <lineage>
        <taxon>Eukaryota</taxon>
        <taxon>Metazoa</taxon>
        <taxon>Chordata</taxon>
        <taxon>Craniata</taxon>
        <taxon>Vertebrata</taxon>
        <taxon>Cyclostomata</taxon>
        <taxon>Hyperoartia</taxon>
        <taxon>Petromyzontiformes</taxon>
        <taxon>Petromyzontidae</taxon>
        <taxon>Petromyzon</taxon>
    </lineage>
</organism>
<accession>S4RCF5</accession>
<dbReference type="GO" id="GO:0005634">
    <property type="term" value="C:nucleus"/>
    <property type="evidence" value="ECO:0007669"/>
    <property type="project" value="UniProtKB-SubCell"/>
</dbReference>
<evidence type="ECO:0000256" key="4">
    <source>
        <dbReference type="ARBA" id="ARBA00023242"/>
    </source>
</evidence>
<keyword evidence="5" id="KW-0175">Coiled coil</keyword>
<comment type="subcellular location">
    <subcellularLocation>
        <location evidence="1">Nucleus</location>
    </subcellularLocation>
</comment>
<evidence type="ECO:0000313" key="8">
    <source>
        <dbReference type="Ensembl" id="ENSPMAP00000002887.1"/>
    </source>
</evidence>
<dbReference type="STRING" id="7757.ENSPMAP00000002887"/>
<protein>
    <recommendedName>
        <fullName evidence="7">FOXP coiled-coil domain-containing protein</fullName>
    </recommendedName>
</protein>
<feature type="domain" description="FOXP coiled-coil" evidence="7">
    <location>
        <begin position="107"/>
        <end position="175"/>
    </location>
</feature>
<feature type="region of interest" description="Disordered" evidence="6">
    <location>
        <begin position="1"/>
        <end position="100"/>
    </location>
</feature>
<keyword evidence="3" id="KW-0804">Transcription</keyword>
<evidence type="ECO:0000256" key="3">
    <source>
        <dbReference type="ARBA" id="ARBA00023163"/>
    </source>
</evidence>